<evidence type="ECO:0000313" key="3">
    <source>
        <dbReference type="Proteomes" id="UP000032366"/>
    </source>
</evidence>
<dbReference type="RefSeq" id="WP_042740064.1">
    <property type="nucleotide sequence ID" value="NZ_JXWY01000003.1"/>
</dbReference>
<reference evidence="1 3" key="1">
    <citation type="submission" date="2015-01" db="EMBL/GenBank/DDBJ databases">
        <authorList>
            <person name="Guo J."/>
        </authorList>
    </citation>
    <scope>NUCLEOTIDE SEQUENCE [LARGE SCALE GENOMIC DNA]</scope>
    <source>
        <strain evidence="1 3">DSM 22147</strain>
    </source>
</reference>
<protein>
    <submittedName>
        <fullName evidence="2">Uncharacterized protein</fullName>
    </submittedName>
</protein>
<dbReference type="STRING" id="569857.TP70_00800"/>
<proteinExistence type="predicted"/>
<reference evidence="2 4" key="2">
    <citation type="submission" date="2018-06" db="EMBL/GenBank/DDBJ databases">
        <authorList>
            <consortium name="Pathogen Informatics"/>
            <person name="Doyle S."/>
        </authorList>
    </citation>
    <scope>NUCLEOTIDE SEQUENCE [LARGE SCALE GENOMIC DNA]</scope>
    <source>
        <strain evidence="2 4">NCTC13832</strain>
    </source>
</reference>
<name>A0A0D6XSE1_9STAP</name>
<evidence type="ECO:0000313" key="4">
    <source>
        <dbReference type="Proteomes" id="UP000254100"/>
    </source>
</evidence>
<keyword evidence="3" id="KW-1185">Reference proteome</keyword>
<gene>
    <name evidence="2" type="ORF">NCTC13832_02432</name>
    <name evidence="1" type="ORF">TP70_00800</name>
</gene>
<evidence type="ECO:0000313" key="1">
    <source>
        <dbReference type="EMBL" id="KIX91739.1"/>
    </source>
</evidence>
<dbReference type="Proteomes" id="UP000254100">
    <property type="component" value="Unassembled WGS sequence"/>
</dbReference>
<dbReference type="EMBL" id="UHDT01000004">
    <property type="protein sequence ID" value="SUN02193.1"/>
    <property type="molecule type" value="Genomic_DNA"/>
</dbReference>
<organism evidence="2 4">
    <name type="scientific">Staphylococcus microti</name>
    <dbReference type="NCBI Taxonomy" id="569857"/>
    <lineage>
        <taxon>Bacteria</taxon>
        <taxon>Bacillati</taxon>
        <taxon>Bacillota</taxon>
        <taxon>Bacilli</taxon>
        <taxon>Bacillales</taxon>
        <taxon>Staphylococcaceae</taxon>
        <taxon>Staphylococcus</taxon>
    </lineage>
</organism>
<dbReference type="AlphaFoldDB" id="A0A0D6XSE1"/>
<dbReference type="Proteomes" id="UP000032366">
    <property type="component" value="Unassembled WGS sequence"/>
</dbReference>
<accession>A0A0D6XSE1</accession>
<evidence type="ECO:0000313" key="2">
    <source>
        <dbReference type="EMBL" id="SUN02193.1"/>
    </source>
</evidence>
<dbReference type="EMBL" id="JXWY01000003">
    <property type="protein sequence ID" value="KIX91739.1"/>
    <property type="molecule type" value="Genomic_DNA"/>
</dbReference>
<sequence>MLALMDVNPAKALDELYNNEKFILAISKSDAVSDFFIGTMSFLENTKNIPKNLVNSISNSKAFVAWVSKLDLKMQDKILDGMIALSDKGYNLLNKSGEIAGWASRIASGKVGAIVRELGESKIIQGSKKGAEKLGAGKIGKAISSKAFAIGTVVLEGGVRSASAYFDKDSEAYHNVGKSVVSGTVDTIANVGPVDGALLGATIGAGIGFTAGLLIQGFKYYNPDIADDVKEIGYDFVDNVSKVGKSVKTEVNRMVSSAGKAFEKFSSKPLAVASGWFG</sequence>